<protein>
    <recommendedName>
        <fullName evidence="3 6">DNA polymerase alpha subunit B</fullName>
    </recommendedName>
</protein>
<name>A0A6G1GAW5_9PEZI</name>
<dbReference type="GO" id="GO:0003677">
    <property type="term" value="F:DNA binding"/>
    <property type="evidence" value="ECO:0007669"/>
    <property type="project" value="InterPro"/>
</dbReference>
<keyword evidence="5 6" id="KW-0539">Nucleus</keyword>
<feature type="compositionally biased region" description="Polar residues" evidence="7">
    <location>
        <begin position="132"/>
        <end position="148"/>
    </location>
</feature>
<dbReference type="Proteomes" id="UP000504638">
    <property type="component" value="Unplaced"/>
</dbReference>
<evidence type="ECO:0000259" key="8">
    <source>
        <dbReference type="Pfam" id="PF04042"/>
    </source>
</evidence>
<proteinExistence type="inferred from homology"/>
<dbReference type="InterPro" id="IPR016722">
    <property type="entry name" value="DNA_pol_alpha_bsu"/>
</dbReference>
<feature type="domain" description="DNA polymerase alpha subunit B OB" evidence="9">
    <location>
        <begin position="212"/>
        <end position="319"/>
    </location>
</feature>
<feature type="region of interest" description="Disordered" evidence="7">
    <location>
        <begin position="75"/>
        <end position="103"/>
    </location>
</feature>
<keyword evidence="4 6" id="KW-0235">DNA replication</keyword>
<dbReference type="OrthoDB" id="336885at2759"/>
<feature type="compositionally biased region" description="Basic and acidic residues" evidence="7">
    <location>
        <begin position="75"/>
        <end position="92"/>
    </location>
</feature>
<dbReference type="EMBL" id="ML975152">
    <property type="protein sequence ID" value="KAF1815051.1"/>
    <property type="molecule type" value="Genomic_DNA"/>
</dbReference>
<evidence type="ECO:0000313" key="11">
    <source>
        <dbReference type="Proteomes" id="UP000504638"/>
    </source>
</evidence>
<dbReference type="PANTHER" id="PTHR23061:SF12">
    <property type="entry name" value="DNA POLYMERASE ALPHA SUBUNIT B"/>
    <property type="match status" value="1"/>
</dbReference>
<evidence type="ECO:0000259" key="9">
    <source>
        <dbReference type="Pfam" id="PF22062"/>
    </source>
</evidence>
<dbReference type="Pfam" id="PF04042">
    <property type="entry name" value="DNA_pol_E_B"/>
    <property type="match status" value="1"/>
</dbReference>
<dbReference type="PANTHER" id="PTHR23061">
    <property type="entry name" value="DNA POLYMERASE 2 ALPHA 70 KDA SUBUNIT"/>
    <property type="match status" value="1"/>
</dbReference>
<evidence type="ECO:0000313" key="12">
    <source>
        <dbReference type="RefSeq" id="XP_033536682.1"/>
    </source>
</evidence>
<dbReference type="InterPro" id="IPR054300">
    <property type="entry name" value="OB_DPOA2"/>
</dbReference>
<dbReference type="Pfam" id="PF22062">
    <property type="entry name" value="OB_DPOA2"/>
    <property type="match status" value="1"/>
</dbReference>
<dbReference type="GO" id="GO:0006270">
    <property type="term" value="P:DNA replication initiation"/>
    <property type="evidence" value="ECO:0007669"/>
    <property type="project" value="TreeGrafter"/>
</dbReference>
<evidence type="ECO:0000256" key="5">
    <source>
        <dbReference type="ARBA" id="ARBA00023242"/>
    </source>
</evidence>
<evidence type="ECO:0000313" key="10">
    <source>
        <dbReference type="EMBL" id="KAF1815051.1"/>
    </source>
</evidence>
<feature type="domain" description="DNA polymerase alpha/delta/epsilon subunit B" evidence="8">
    <location>
        <begin position="357"/>
        <end position="598"/>
    </location>
</feature>
<reference evidence="10 12" key="1">
    <citation type="submission" date="2020-01" db="EMBL/GenBank/DDBJ databases">
        <authorList>
            <consortium name="DOE Joint Genome Institute"/>
            <person name="Haridas S."/>
            <person name="Albert R."/>
            <person name="Binder M."/>
            <person name="Bloem J."/>
            <person name="Labutti K."/>
            <person name="Salamov A."/>
            <person name="Andreopoulos B."/>
            <person name="Baker S.E."/>
            <person name="Barry K."/>
            <person name="Bills G."/>
            <person name="Bluhm B.H."/>
            <person name="Cannon C."/>
            <person name="Castanera R."/>
            <person name="Culley D.E."/>
            <person name="Daum C."/>
            <person name="Ezra D."/>
            <person name="Gonzalez J.B."/>
            <person name="Henrissat B."/>
            <person name="Kuo A."/>
            <person name="Liang C."/>
            <person name="Lipzen A."/>
            <person name="Lutzoni F."/>
            <person name="Magnuson J."/>
            <person name="Mondo S."/>
            <person name="Nolan M."/>
            <person name="Ohm R."/>
            <person name="Pangilinan J."/>
            <person name="Park H.-J."/>
            <person name="Ramirez L."/>
            <person name="Alfaro M."/>
            <person name="Sun H."/>
            <person name="Tritt A."/>
            <person name="Yoshinaga Y."/>
            <person name="Zwiers L.-H."/>
            <person name="Turgeon B.G."/>
            <person name="Goodwin S.B."/>
            <person name="Spatafora J.W."/>
            <person name="Crous P.W."/>
            <person name="Grigoriev I.V."/>
        </authorList>
    </citation>
    <scope>NUCLEOTIDE SEQUENCE</scope>
    <source>
        <strain evidence="10 12">CBS 781.70</strain>
    </source>
</reference>
<evidence type="ECO:0000256" key="2">
    <source>
        <dbReference type="ARBA" id="ARBA00007299"/>
    </source>
</evidence>
<evidence type="ECO:0000256" key="7">
    <source>
        <dbReference type="SAM" id="MobiDB-lite"/>
    </source>
</evidence>
<evidence type="ECO:0000256" key="3">
    <source>
        <dbReference type="ARBA" id="ARBA00018596"/>
    </source>
</evidence>
<dbReference type="Gene3D" id="3.60.21.60">
    <property type="match status" value="1"/>
</dbReference>
<evidence type="ECO:0000256" key="6">
    <source>
        <dbReference type="PIRNR" id="PIRNR018300"/>
    </source>
</evidence>
<accession>A0A6G1GAW5</accession>
<dbReference type="FunFam" id="3.60.21.60:FF:000005">
    <property type="entry name" value="DNA polymerase alpha subunit B"/>
    <property type="match status" value="1"/>
</dbReference>
<feature type="region of interest" description="Disordered" evidence="7">
    <location>
        <begin position="117"/>
        <end position="158"/>
    </location>
</feature>
<reference evidence="12" key="2">
    <citation type="submission" date="2020-04" db="EMBL/GenBank/DDBJ databases">
        <authorList>
            <consortium name="NCBI Genome Project"/>
        </authorList>
    </citation>
    <scope>NUCLEOTIDE SEQUENCE</scope>
    <source>
        <strain evidence="12">CBS 781.70</strain>
    </source>
</reference>
<dbReference type="GO" id="GO:0005658">
    <property type="term" value="C:alpha DNA polymerase:primase complex"/>
    <property type="evidence" value="ECO:0007669"/>
    <property type="project" value="TreeGrafter"/>
</dbReference>
<evidence type="ECO:0000256" key="1">
    <source>
        <dbReference type="ARBA" id="ARBA00004123"/>
    </source>
</evidence>
<evidence type="ECO:0000256" key="4">
    <source>
        <dbReference type="ARBA" id="ARBA00022705"/>
    </source>
</evidence>
<dbReference type="AlphaFoldDB" id="A0A6G1GAW5"/>
<comment type="function">
    <text evidence="6">Accessory subunit of the DNA polymerase alpha complex (also known as the alpha DNA polymerase-primase complex) which plays an essential role in the initiation of DNA synthesis.</text>
</comment>
<comment type="similarity">
    <text evidence="2 6">Belongs to the DNA polymerase alpha subunit B family.</text>
</comment>
<dbReference type="InterPro" id="IPR007185">
    <property type="entry name" value="DNA_pol_a/d/e_bsu"/>
</dbReference>
<comment type="subcellular location">
    <subcellularLocation>
        <location evidence="1 6">Nucleus</location>
    </subcellularLocation>
</comment>
<dbReference type="RefSeq" id="XP_033536682.1">
    <property type="nucleotide sequence ID" value="XM_033678923.1"/>
</dbReference>
<reference evidence="12" key="3">
    <citation type="submission" date="2025-04" db="UniProtKB">
        <authorList>
            <consortium name="RefSeq"/>
        </authorList>
    </citation>
    <scope>IDENTIFICATION</scope>
    <source>
        <strain evidence="12">CBS 781.70</strain>
    </source>
</reference>
<organism evidence="10">
    <name type="scientific">Eremomyces bilateralis CBS 781.70</name>
    <dbReference type="NCBI Taxonomy" id="1392243"/>
    <lineage>
        <taxon>Eukaryota</taxon>
        <taxon>Fungi</taxon>
        <taxon>Dikarya</taxon>
        <taxon>Ascomycota</taxon>
        <taxon>Pezizomycotina</taxon>
        <taxon>Dothideomycetes</taxon>
        <taxon>Dothideomycetes incertae sedis</taxon>
        <taxon>Eremomycetales</taxon>
        <taxon>Eremomycetaceae</taxon>
        <taxon>Eremomyces</taxon>
    </lineage>
</organism>
<sequence length="613" mass="67038">MDDHKQALNELFASPDTELSPELYGELQSIVRLYSISPQELFYKWESYCIKMGSEETKLSLKSARDLKKDIQDALERESRGKAHPKMNERRTIGATPKAGRPADDVFGMIDGLNFNTPRPGPVSAAKRKSNFDTPTPKSTKSTRNSSPGAGGHVQFHDRPNAGVVVETLNQTIDVPSVPEQPPATARIKLKANTEMSKFGYKTMAMKLTEASEILDDRIDEFMSIVQMHHQLDDSAFGSPVTQSTSEVVAVGRIASDAGEGRLVPASLVLETSRRTGAGLRVPLRVDSLPGYHFFPGKIVALKGTNASGDFFQVSEVLDTPLLPPPASLPEELDVHNQRLAGSEGRDGGHSTRPLTILVASGPYTTQDRLDFSAFDALMDVARETMADSIILAGPFIDTDHPLIRSGDFDLPSEIPVSPDQATLTDLFRHYISRPLWELTKANPSVSILLCPSVRDAISKHVAWPQDRLPKKEFGLPKQASVVTNPVTLSMNEAVIGISTQDVLDALRMSECVGGKAKQENIFARLSRQIIEQRHFFPIVPPPGAYDSGSGGVSGDGMEDVQFQDVSAMLDVPYLKLGEWLNVRPDILVTPSVLTPFSKVRMGKVKSIYEVPS</sequence>
<dbReference type="GeneID" id="54419493"/>
<keyword evidence="11" id="KW-1185">Reference proteome</keyword>
<dbReference type="PIRSF" id="PIRSF018300">
    <property type="entry name" value="DNA_pol_alph_2"/>
    <property type="match status" value="1"/>
</dbReference>
<gene>
    <name evidence="10 12" type="ORF">P152DRAFT_456091</name>
</gene>